<evidence type="ECO:0000313" key="2">
    <source>
        <dbReference type="EMBL" id="RXT51411.1"/>
    </source>
</evidence>
<evidence type="ECO:0000313" key="3">
    <source>
        <dbReference type="Proteomes" id="UP000290819"/>
    </source>
</evidence>
<organism evidence="2 3">
    <name type="scientific">Bradyrhizobium betae</name>
    <dbReference type="NCBI Taxonomy" id="244734"/>
    <lineage>
        <taxon>Bacteria</taxon>
        <taxon>Pseudomonadati</taxon>
        <taxon>Pseudomonadota</taxon>
        <taxon>Alphaproteobacteria</taxon>
        <taxon>Hyphomicrobiales</taxon>
        <taxon>Nitrobacteraceae</taxon>
        <taxon>Bradyrhizobium</taxon>
    </lineage>
</organism>
<name>A0A4Q1VGL6_9BRAD</name>
<gene>
    <name evidence="2" type="ORF">B5V03_05425</name>
</gene>
<comment type="caution">
    <text evidence="2">The sequence shown here is derived from an EMBL/GenBank/DDBJ whole genome shotgun (WGS) entry which is preliminary data.</text>
</comment>
<dbReference type="Proteomes" id="UP000290819">
    <property type="component" value="Unassembled WGS sequence"/>
</dbReference>
<evidence type="ECO:0008006" key="4">
    <source>
        <dbReference type="Google" id="ProtNLM"/>
    </source>
</evidence>
<feature type="region of interest" description="Disordered" evidence="1">
    <location>
        <begin position="27"/>
        <end position="62"/>
    </location>
</feature>
<reference evidence="2 3" key="1">
    <citation type="submission" date="2017-03" db="EMBL/GenBank/DDBJ databases">
        <authorList>
            <person name="Safronova V.I."/>
            <person name="Sazanova A.L."/>
            <person name="Chirak E.R."/>
        </authorList>
    </citation>
    <scope>NUCLEOTIDE SEQUENCE [LARGE SCALE GENOMIC DNA]</scope>
    <source>
        <strain evidence="2 3">Opo-243</strain>
    </source>
</reference>
<evidence type="ECO:0000256" key="1">
    <source>
        <dbReference type="SAM" id="MobiDB-lite"/>
    </source>
</evidence>
<dbReference type="AlphaFoldDB" id="A0A4Q1VGL6"/>
<keyword evidence="3" id="KW-1185">Reference proteome</keyword>
<accession>A0A4Q1VGL6</accession>
<sequence>MHSGAASPQGTRVAPAIANIGRLAPCASGDGAREAEDPLAGLQRSRQRGRAGATPNKTMSHPTLGVLHFEHTSFQANDDPALKLVIYTRV</sequence>
<protein>
    <recommendedName>
        <fullName evidence="4">MmyB-like transcription regulator ligand binding domain-containing protein</fullName>
    </recommendedName>
</protein>
<dbReference type="EMBL" id="MZXW01000009">
    <property type="protein sequence ID" value="RXT51411.1"/>
    <property type="molecule type" value="Genomic_DNA"/>
</dbReference>
<proteinExistence type="predicted"/>